<feature type="transmembrane region" description="Helical" evidence="2">
    <location>
        <begin position="6"/>
        <end position="27"/>
    </location>
</feature>
<organism evidence="3 4">
    <name type="scientific">Hyaloscypha hepaticicola</name>
    <dbReference type="NCBI Taxonomy" id="2082293"/>
    <lineage>
        <taxon>Eukaryota</taxon>
        <taxon>Fungi</taxon>
        <taxon>Dikarya</taxon>
        <taxon>Ascomycota</taxon>
        <taxon>Pezizomycotina</taxon>
        <taxon>Leotiomycetes</taxon>
        <taxon>Helotiales</taxon>
        <taxon>Hyaloscyphaceae</taxon>
        <taxon>Hyaloscypha</taxon>
    </lineage>
</organism>
<feature type="region of interest" description="Disordered" evidence="1">
    <location>
        <begin position="42"/>
        <end position="72"/>
    </location>
</feature>
<dbReference type="Proteomes" id="UP000235672">
    <property type="component" value="Unassembled WGS sequence"/>
</dbReference>
<accession>A0A2J6PWI3</accession>
<sequence>MVDISNTVFGIVAPLLAVGGIWATIWATRKYGIPTADQNNVSGTHTDNSDIELGFPRENTSNSLGHEAAPENRMRLMPLSDAADPRLAVQEVIGEALAVFSRLLRTHD</sequence>
<name>A0A2J6PWI3_9HELO</name>
<keyword evidence="2" id="KW-0812">Transmembrane</keyword>
<dbReference type="EMBL" id="KZ613495">
    <property type="protein sequence ID" value="PMD18375.1"/>
    <property type="molecule type" value="Genomic_DNA"/>
</dbReference>
<proteinExistence type="predicted"/>
<protein>
    <submittedName>
        <fullName evidence="3">Uncharacterized protein</fullName>
    </submittedName>
</protein>
<evidence type="ECO:0000256" key="1">
    <source>
        <dbReference type="SAM" id="MobiDB-lite"/>
    </source>
</evidence>
<keyword evidence="4" id="KW-1185">Reference proteome</keyword>
<reference evidence="3 4" key="1">
    <citation type="submission" date="2016-05" db="EMBL/GenBank/DDBJ databases">
        <title>A degradative enzymes factory behind the ericoid mycorrhizal symbiosis.</title>
        <authorList>
            <consortium name="DOE Joint Genome Institute"/>
            <person name="Martino E."/>
            <person name="Morin E."/>
            <person name="Grelet G."/>
            <person name="Kuo A."/>
            <person name="Kohler A."/>
            <person name="Daghino S."/>
            <person name="Barry K."/>
            <person name="Choi C."/>
            <person name="Cichocki N."/>
            <person name="Clum A."/>
            <person name="Copeland A."/>
            <person name="Hainaut M."/>
            <person name="Haridas S."/>
            <person name="Labutti K."/>
            <person name="Lindquist E."/>
            <person name="Lipzen A."/>
            <person name="Khouja H.-R."/>
            <person name="Murat C."/>
            <person name="Ohm R."/>
            <person name="Olson A."/>
            <person name="Spatafora J."/>
            <person name="Veneault-Fourrey C."/>
            <person name="Henrissat B."/>
            <person name="Grigoriev I."/>
            <person name="Martin F."/>
            <person name="Perotto S."/>
        </authorList>
    </citation>
    <scope>NUCLEOTIDE SEQUENCE [LARGE SCALE GENOMIC DNA]</scope>
    <source>
        <strain evidence="3 4">UAMH 7357</strain>
    </source>
</reference>
<dbReference type="OrthoDB" id="4762674at2759"/>
<dbReference type="AlphaFoldDB" id="A0A2J6PWI3"/>
<evidence type="ECO:0000313" key="3">
    <source>
        <dbReference type="EMBL" id="PMD18375.1"/>
    </source>
</evidence>
<keyword evidence="2" id="KW-1133">Transmembrane helix</keyword>
<evidence type="ECO:0000256" key="2">
    <source>
        <dbReference type="SAM" id="Phobius"/>
    </source>
</evidence>
<gene>
    <name evidence="3" type="ORF">NA56DRAFT_648124</name>
</gene>
<evidence type="ECO:0000313" key="4">
    <source>
        <dbReference type="Proteomes" id="UP000235672"/>
    </source>
</evidence>
<keyword evidence="2" id="KW-0472">Membrane</keyword>